<evidence type="ECO:0000313" key="2">
    <source>
        <dbReference type="EMBL" id="KEH20781.1"/>
    </source>
</evidence>
<organism evidence="2 4">
    <name type="scientific">Medicago truncatula</name>
    <name type="common">Barrel medic</name>
    <name type="synonym">Medicago tribuloides</name>
    <dbReference type="NCBI Taxonomy" id="3880"/>
    <lineage>
        <taxon>Eukaryota</taxon>
        <taxon>Viridiplantae</taxon>
        <taxon>Streptophyta</taxon>
        <taxon>Embryophyta</taxon>
        <taxon>Tracheophyta</taxon>
        <taxon>Spermatophyta</taxon>
        <taxon>Magnoliopsida</taxon>
        <taxon>eudicotyledons</taxon>
        <taxon>Gunneridae</taxon>
        <taxon>Pentapetalae</taxon>
        <taxon>rosids</taxon>
        <taxon>fabids</taxon>
        <taxon>Fabales</taxon>
        <taxon>Fabaceae</taxon>
        <taxon>Papilionoideae</taxon>
        <taxon>50 kb inversion clade</taxon>
        <taxon>NPAAA clade</taxon>
        <taxon>Hologalegina</taxon>
        <taxon>IRL clade</taxon>
        <taxon>Trifolieae</taxon>
        <taxon>Medicago</taxon>
    </lineage>
</organism>
<accession>A0A072TUC4</accession>
<name>A0A072TUC4_MEDTR</name>
<reference evidence="2 4" key="1">
    <citation type="journal article" date="2011" name="Nature">
        <title>The Medicago genome provides insight into the evolution of rhizobial symbioses.</title>
        <authorList>
            <person name="Young N.D."/>
            <person name="Debelle F."/>
            <person name="Oldroyd G.E."/>
            <person name="Geurts R."/>
            <person name="Cannon S.B."/>
            <person name="Udvardi M.K."/>
            <person name="Benedito V.A."/>
            <person name="Mayer K.F."/>
            <person name="Gouzy J."/>
            <person name="Schoof H."/>
            <person name="Van de Peer Y."/>
            <person name="Proost S."/>
            <person name="Cook D.R."/>
            <person name="Meyers B.C."/>
            <person name="Spannagl M."/>
            <person name="Cheung F."/>
            <person name="De Mita S."/>
            <person name="Krishnakumar V."/>
            <person name="Gundlach H."/>
            <person name="Zhou S."/>
            <person name="Mudge J."/>
            <person name="Bharti A.K."/>
            <person name="Murray J.D."/>
            <person name="Naoumkina M.A."/>
            <person name="Rosen B."/>
            <person name="Silverstein K.A."/>
            <person name="Tang H."/>
            <person name="Rombauts S."/>
            <person name="Zhao P.X."/>
            <person name="Zhou P."/>
            <person name="Barbe V."/>
            <person name="Bardou P."/>
            <person name="Bechner M."/>
            <person name="Bellec A."/>
            <person name="Berger A."/>
            <person name="Berges H."/>
            <person name="Bidwell S."/>
            <person name="Bisseling T."/>
            <person name="Choisne N."/>
            <person name="Couloux A."/>
            <person name="Denny R."/>
            <person name="Deshpande S."/>
            <person name="Dai X."/>
            <person name="Doyle J.J."/>
            <person name="Dudez A.M."/>
            <person name="Farmer A.D."/>
            <person name="Fouteau S."/>
            <person name="Franken C."/>
            <person name="Gibelin C."/>
            <person name="Gish J."/>
            <person name="Goldstein S."/>
            <person name="Gonzalez A.J."/>
            <person name="Green P.J."/>
            <person name="Hallab A."/>
            <person name="Hartog M."/>
            <person name="Hua A."/>
            <person name="Humphray S.J."/>
            <person name="Jeong D.H."/>
            <person name="Jing Y."/>
            <person name="Jocker A."/>
            <person name="Kenton S.M."/>
            <person name="Kim D.J."/>
            <person name="Klee K."/>
            <person name="Lai H."/>
            <person name="Lang C."/>
            <person name="Lin S."/>
            <person name="Macmil S.L."/>
            <person name="Magdelenat G."/>
            <person name="Matthews L."/>
            <person name="McCorrison J."/>
            <person name="Monaghan E.L."/>
            <person name="Mun J.H."/>
            <person name="Najar F.Z."/>
            <person name="Nicholson C."/>
            <person name="Noirot C."/>
            <person name="O'Bleness M."/>
            <person name="Paule C.R."/>
            <person name="Poulain J."/>
            <person name="Prion F."/>
            <person name="Qin B."/>
            <person name="Qu C."/>
            <person name="Retzel E.F."/>
            <person name="Riddle C."/>
            <person name="Sallet E."/>
            <person name="Samain S."/>
            <person name="Samson N."/>
            <person name="Sanders I."/>
            <person name="Saurat O."/>
            <person name="Scarpelli C."/>
            <person name="Schiex T."/>
            <person name="Segurens B."/>
            <person name="Severin A.J."/>
            <person name="Sherrier D.J."/>
            <person name="Shi R."/>
            <person name="Sims S."/>
            <person name="Singer S.R."/>
            <person name="Sinharoy S."/>
            <person name="Sterck L."/>
            <person name="Viollet A."/>
            <person name="Wang B.B."/>
            <person name="Wang K."/>
            <person name="Wang M."/>
            <person name="Wang X."/>
            <person name="Warfsmann J."/>
            <person name="Weissenbach J."/>
            <person name="White D.D."/>
            <person name="White J.D."/>
            <person name="Wiley G.B."/>
            <person name="Wincker P."/>
            <person name="Xing Y."/>
            <person name="Yang L."/>
            <person name="Yao Z."/>
            <person name="Ying F."/>
            <person name="Zhai J."/>
            <person name="Zhou L."/>
            <person name="Zuber A."/>
            <person name="Denarie J."/>
            <person name="Dixon R.A."/>
            <person name="May G.D."/>
            <person name="Schwartz D.C."/>
            <person name="Rogers J."/>
            <person name="Quetier F."/>
            <person name="Town C.D."/>
            <person name="Roe B.A."/>
        </authorList>
    </citation>
    <scope>NUCLEOTIDE SEQUENCE [LARGE SCALE GENOMIC DNA]</scope>
    <source>
        <strain evidence="2">A17</strain>
        <strain evidence="3 4">cv. Jemalong A17</strain>
    </source>
</reference>
<gene>
    <name evidence="2" type="ordered locus">MTR_8g089885</name>
</gene>
<protein>
    <submittedName>
        <fullName evidence="2 3">Uncharacterized protein</fullName>
    </submittedName>
</protein>
<reference evidence="3" key="3">
    <citation type="submission" date="2015-04" db="UniProtKB">
        <authorList>
            <consortium name="EnsemblPlants"/>
        </authorList>
    </citation>
    <scope>IDENTIFICATION</scope>
    <source>
        <strain evidence="3">cv. Jemalong A17</strain>
    </source>
</reference>
<dbReference type="EnsemblPlants" id="KEH20781">
    <property type="protein sequence ID" value="KEH20781"/>
    <property type="gene ID" value="MTR_8g089885"/>
</dbReference>
<evidence type="ECO:0000313" key="3">
    <source>
        <dbReference type="EnsemblPlants" id="KEH20781"/>
    </source>
</evidence>
<feature type="compositionally biased region" description="Polar residues" evidence="1">
    <location>
        <begin position="39"/>
        <end position="53"/>
    </location>
</feature>
<dbReference type="Proteomes" id="UP000002051">
    <property type="component" value="Chromosome 8"/>
</dbReference>
<dbReference type="AlphaFoldDB" id="A0A072TUC4"/>
<evidence type="ECO:0000256" key="1">
    <source>
        <dbReference type="SAM" id="MobiDB-lite"/>
    </source>
</evidence>
<dbReference type="HOGENOM" id="CLU_3071774_0_0_1"/>
<evidence type="ECO:0000313" key="4">
    <source>
        <dbReference type="Proteomes" id="UP000002051"/>
    </source>
</evidence>
<dbReference type="EMBL" id="CM001224">
    <property type="protein sequence ID" value="KEH20781.1"/>
    <property type="molecule type" value="Genomic_DNA"/>
</dbReference>
<keyword evidence="4" id="KW-1185">Reference proteome</keyword>
<reference evidence="2 4" key="2">
    <citation type="journal article" date="2014" name="BMC Genomics">
        <title>An improved genome release (version Mt4.0) for the model legume Medicago truncatula.</title>
        <authorList>
            <person name="Tang H."/>
            <person name="Krishnakumar V."/>
            <person name="Bidwell S."/>
            <person name="Rosen B."/>
            <person name="Chan A."/>
            <person name="Zhou S."/>
            <person name="Gentzbittel L."/>
            <person name="Childs K.L."/>
            <person name="Yandell M."/>
            <person name="Gundlach H."/>
            <person name="Mayer K.F."/>
            <person name="Schwartz D.C."/>
            <person name="Town C.D."/>
        </authorList>
    </citation>
    <scope>GENOME REANNOTATION</scope>
    <source>
        <strain evidence="2">A17</strain>
        <strain evidence="3 4">cv. Jemalong A17</strain>
    </source>
</reference>
<sequence>MAHNDEVVDLDENTSQPFQLLVSRKKRNKKKQPEATKGFKNNTNIRGNKQNLD</sequence>
<proteinExistence type="predicted"/>
<feature type="region of interest" description="Disordered" evidence="1">
    <location>
        <begin position="1"/>
        <end position="53"/>
    </location>
</feature>